<keyword evidence="1" id="KW-0812">Transmembrane</keyword>
<dbReference type="Proteomes" id="UP000297855">
    <property type="component" value="Unassembled WGS sequence"/>
</dbReference>
<name>A0A4R9GSB4_9LEPT</name>
<evidence type="ECO:0000313" key="3">
    <source>
        <dbReference type="Proteomes" id="UP000297855"/>
    </source>
</evidence>
<dbReference type="EMBL" id="RQEV01000005">
    <property type="protein sequence ID" value="TGK20295.1"/>
    <property type="molecule type" value="Genomic_DNA"/>
</dbReference>
<protein>
    <submittedName>
        <fullName evidence="2">Uncharacterized protein</fullName>
    </submittedName>
</protein>
<gene>
    <name evidence="2" type="ORF">EHO61_05270</name>
</gene>
<keyword evidence="1" id="KW-0472">Membrane</keyword>
<dbReference type="RefSeq" id="WP_135812601.1">
    <property type="nucleotide sequence ID" value="NZ_RQEV01000005.1"/>
</dbReference>
<organism evidence="2 3">
    <name type="scientific">Leptospira fluminis</name>
    <dbReference type="NCBI Taxonomy" id="2484979"/>
    <lineage>
        <taxon>Bacteria</taxon>
        <taxon>Pseudomonadati</taxon>
        <taxon>Spirochaetota</taxon>
        <taxon>Spirochaetia</taxon>
        <taxon>Leptospirales</taxon>
        <taxon>Leptospiraceae</taxon>
        <taxon>Leptospira</taxon>
    </lineage>
</organism>
<proteinExistence type="predicted"/>
<keyword evidence="1" id="KW-1133">Transmembrane helix</keyword>
<feature type="transmembrane region" description="Helical" evidence="1">
    <location>
        <begin position="65"/>
        <end position="85"/>
    </location>
</feature>
<evidence type="ECO:0000313" key="2">
    <source>
        <dbReference type="EMBL" id="TGK20295.1"/>
    </source>
</evidence>
<dbReference type="OrthoDB" id="1448105at2"/>
<reference evidence="2" key="1">
    <citation type="journal article" date="2019" name="PLoS Negl. Trop. Dis.">
        <title>Revisiting the worldwide diversity of Leptospira species in the environment.</title>
        <authorList>
            <person name="Vincent A.T."/>
            <person name="Schiettekatte O."/>
            <person name="Bourhy P."/>
            <person name="Veyrier F.J."/>
            <person name="Picardeau M."/>
        </authorList>
    </citation>
    <scope>NUCLEOTIDE SEQUENCE [LARGE SCALE GENOMIC DNA]</scope>
    <source>
        <strain evidence="2">SCS5</strain>
    </source>
</reference>
<accession>A0A4R9GSB4</accession>
<keyword evidence="3" id="KW-1185">Reference proteome</keyword>
<sequence length="118" mass="13747">MEKLRKIEAGMPAIDAYSDYAKAMRSIDTSYCPPEFQQAFLKHVHSWENFVDRLNDRKDTQLRRVFVSIIGLLIGNPAVTMGPIFRELEENGVDISEIRESWQNVESVSLKYGYRVRY</sequence>
<comment type="caution">
    <text evidence="2">The sequence shown here is derived from an EMBL/GenBank/DDBJ whole genome shotgun (WGS) entry which is preliminary data.</text>
</comment>
<dbReference type="AlphaFoldDB" id="A0A4R9GSB4"/>
<evidence type="ECO:0000256" key="1">
    <source>
        <dbReference type="SAM" id="Phobius"/>
    </source>
</evidence>